<dbReference type="GO" id="GO:0005886">
    <property type="term" value="C:plasma membrane"/>
    <property type="evidence" value="ECO:0007669"/>
    <property type="project" value="UniProtKB-SubCell"/>
</dbReference>
<evidence type="ECO:0000256" key="3">
    <source>
        <dbReference type="ARBA" id="ARBA00022519"/>
    </source>
</evidence>
<evidence type="ECO:0000256" key="1">
    <source>
        <dbReference type="ARBA" id="ARBA00004533"/>
    </source>
</evidence>
<keyword evidence="5" id="KW-1133">Transmembrane helix</keyword>
<reference evidence="8 9" key="1">
    <citation type="submission" date="2020-01" db="EMBL/GenBank/DDBJ databases">
        <title>Frigidibacter albus SP32T (=CGMCC 1.13995T).</title>
        <authorList>
            <person name="Liao X."/>
        </authorList>
    </citation>
    <scope>NUCLEOTIDE SEQUENCE [LARGE SCALE GENOMIC DNA]</scope>
    <source>
        <strain evidence="8 9">SP32</strain>
    </source>
</reference>
<dbReference type="OrthoDB" id="9806984at2"/>
<dbReference type="InterPro" id="IPR003399">
    <property type="entry name" value="Mce/MlaD"/>
</dbReference>
<feature type="domain" description="Mce/MlaD" evidence="7">
    <location>
        <begin position="40"/>
        <end position="127"/>
    </location>
</feature>
<evidence type="ECO:0000256" key="6">
    <source>
        <dbReference type="ARBA" id="ARBA00023136"/>
    </source>
</evidence>
<dbReference type="PANTHER" id="PTHR30462">
    <property type="entry name" value="INTERMEMBRANE TRANSPORT PROTEIN PQIB-RELATED"/>
    <property type="match status" value="1"/>
</dbReference>
<evidence type="ECO:0000256" key="4">
    <source>
        <dbReference type="ARBA" id="ARBA00022692"/>
    </source>
</evidence>
<dbReference type="InterPro" id="IPR051800">
    <property type="entry name" value="PqiA-PqiB_transport"/>
</dbReference>
<evidence type="ECO:0000313" key="8">
    <source>
        <dbReference type="EMBL" id="MZQ88231.1"/>
    </source>
</evidence>
<evidence type="ECO:0000256" key="2">
    <source>
        <dbReference type="ARBA" id="ARBA00022475"/>
    </source>
</evidence>
<keyword evidence="6" id="KW-0472">Membrane</keyword>
<keyword evidence="2" id="KW-1003">Cell membrane</keyword>
<keyword evidence="3" id="KW-0997">Cell inner membrane</keyword>
<name>A0A6L8VEP5_9RHOB</name>
<evidence type="ECO:0000256" key="5">
    <source>
        <dbReference type="ARBA" id="ARBA00022989"/>
    </source>
</evidence>
<keyword evidence="9" id="KW-1185">Reference proteome</keyword>
<dbReference type="Pfam" id="PF02470">
    <property type="entry name" value="MlaD"/>
    <property type="match status" value="3"/>
</dbReference>
<organism evidence="8 9">
    <name type="scientific">Frigidibacter albus</name>
    <dbReference type="NCBI Taxonomy" id="1465486"/>
    <lineage>
        <taxon>Bacteria</taxon>
        <taxon>Pseudomonadati</taxon>
        <taxon>Pseudomonadota</taxon>
        <taxon>Alphaproteobacteria</taxon>
        <taxon>Rhodobacterales</taxon>
        <taxon>Paracoccaceae</taxon>
        <taxon>Frigidibacter</taxon>
    </lineage>
</organism>
<comment type="caution">
    <text evidence="8">The sequence shown here is derived from an EMBL/GenBank/DDBJ whole genome shotgun (WGS) entry which is preliminary data.</text>
</comment>
<feature type="domain" description="Mce/MlaD" evidence="7">
    <location>
        <begin position="159"/>
        <end position="217"/>
    </location>
</feature>
<dbReference type="EMBL" id="WWNR01000002">
    <property type="protein sequence ID" value="MZQ88231.1"/>
    <property type="molecule type" value="Genomic_DNA"/>
</dbReference>
<proteinExistence type="predicted"/>
<comment type="subcellular location">
    <subcellularLocation>
        <location evidence="1">Cell inner membrane</location>
    </subcellularLocation>
</comment>
<dbReference type="AlphaFoldDB" id="A0A6L8VEP5"/>
<keyword evidence="4" id="KW-0812">Transmembrane</keyword>
<protein>
    <submittedName>
        <fullName evidence="8">MCE family protein</fullName>
    </submittedName>
</protein>
<feature type="domain" description="Mce/MlaD" evidence="7">
    <location>
        <begin position="291"/>
        <end position="389"/>
    </location>
</feature>
<accession>A0A6L8VEP5</accession>
<evidence type="ECO:0000259" key="7">
    <source>
        <dbReference type="Pfam" id="PF02470"/>
    </source>
</evidence>
<dbReference type="Proteomes" id="UP000477083">
    <property type="component" value="Unassembled WGS sequence"/>
</dbReference>
<gene>
    <name evidence="8" type="ORF">GS660_03845</name>
</gene>
<evidence type="ECO:0000313" key="9">
    <source>
        <dbReference type="Proteomes" id="UP000477083"/>
    </source>
</evidence>
<dbReference type="PANTHER" id="PTHR30462:SF0">
    <property type="entry name" value="INTERMEMBRANE TRANSPORT PROTEIN YEBT"/>
    <property type="match status" value="1"/>
</dbReference>
<sequence length="688" mass="72424">MQVTPARKRWWHQLSPVWLVPIVALAAALGVAWQSYAGRGELVTISFQNASGIEAGQTPLKFRDVTIGVVEQVNFGADLSEVLVNVRVSRDVAPFIDDGAEFWVVRPEVSVRGVTGLDTVLSGAFIAGRWDSESSGAHSRFTGLEVPPMLGGPDQTGMVVVLRLRDGNQISAGAPILYRGIEVGAVGAPRLSDDGESVLIDAFIEAPYTERLTSASRFWDASGFDVSIGASGVELDVKSLASLIEGGISFDTVVSGGDPVDPGDSFEVYPDENTARDSVFTSANDATLPVSVVFDGSVSGLTVGAEVRFRGLKVGEVTDLGAYVEGEGTARRVRLRANLELRIGKLGLGDEATPEQAIDLLGTFVQNNGLRARLTTASILTGGLLVDLVELPDARPAEIRMDAEPYPELPTSEAALSDFAATSQGVFERINALPVEDLMEAAIDALDSFRALAADPATRRVPEAAVGLLDDTRALVTSEDVAAIPAEVRAIAASAREILDKIEEGQAVENLIAAIGRADRALTSLETASEDFPAITSEVRSIAEKVDGLAMEELLASADRLIDSADALIGTEEARALPAAFTGALEEMTVFLAQIRAGGAIERANSAISAAEAAANSINEAAQSLPDLSERMSGLVVSADGVIAGYGERSRFNTELMSVLRDIQSAADAVTALARTIERNPNSLILGR</sequence>